<evidence type="ECO:0000256" key="6">
    <source>
        <dbReference type="ARBA" id="ARBA00022989"/>
    </source>
</evidence>
<proteinExistence type="inferred from homology"/>
<keyword evidence="4" id="KW-1003">Cell membrane</keyword>
<dbReference type="Proteomes" id="UP000593626">
    <property type="component" value="Chromosome"/>
</dbReference>
<evidence type="ECO:0000313" key="12">
    <source>
        <dbReference type="EMBL" id="QPC46637.1"/>
    </source>
</evidence>
<keyword evidence="7 11" id="KW-0472">Membrane</keyword>
<dbReference type="FunFam" id="1.10.3470.10:FF:000003">
    <property type="entry name" value="Iron ABC transporter permease SitD"/>
    <property type="match status" value="1"/>
</dbReference>
<dbReference type="PANTHER" id="PTHR30477:SF3">
    <property type="entry name" value="METAL TRANSPORT SYSTEM MEMBRANE PROTEIN CT_069-RELATED"/>
    <property type="match status" value="1"/>
</dbReference>
<evidence type="ECO:0000313" key="13">
    <source>
        <dbReference type="Proteomes" id="UP000593626"/>
    </source>
</evidence>
<evidence type="ECO:0000256" key="9">
    <source>
        <dbReference type="ARBA" id="ARBA00073179"/>
    </source>
</evidence>
<keyword evidence="13" id="KW-1185">Reference proteome</keyword>
<protein>
    <recommendedName>
        <fullName evidence="9">Manganese transport system membrane protein MntC</fullName>
    </recommendedName>
</protein>
<feature type="transmembrane region" description="Helical" evidence="11">
    <location>
        <begin position="97"/>
        <end position="116"/>
    </location>
</feature>
<dbReference type="RefSeq" id="WP_239674167.1">
    <property type="nucleotide sequence ID" value="NZ_CP049742.1"/>
</dbReference>
<dbReference type="AlphaFoldDB" id="A0A7S8CAX7"/>
<dbReference type="PANTHER" id="PTHR30477">
    <property type="entry name" value="ABC-TRANSPORTER METAL-BINDING PROTEIN"/>
    <property type="match status" value="1"/>
</dbReference>
<evidence type="ECO:0000256" key="2">
    <source>
        <dbReference type="ARBA" id="ARBA00008034"/>
    </source>
</evidence>
<accession>A0A7S8CAX7</accession>
<organism evidence="12 13">
    <name type="scientific">Mangrovibacillus cuniculi</name>
    <dbReference type="NCBI Taxonomy" id="2593652"/>
    <lineage>
        <taxon>Bacteria</taxon>
        <taxon>Bacillati</taxon>
        <taxon>Bacillota</taxon>
        <taxon>Bacilli</taxon>
        <taxon>Bacillales</taxon>
        <taxon>Bacillaceae</taxon>
        <taxon>Mangrovibacillus</taxon>
    </lineage>
</organism>
<dbReference type="SUPFAM" id="SSF81345">
    <property type="entry name" value="ABC transporter involved in vitamin B12 uptake, BtuC"/>
    <property type="match status" value="1"/>
</dbReference>
<dbReference type="GO" id="GO:0071281">
    <property type="term" value="P:cellular response to iron ion"/>
    <property type="evidence" value="ECO:0007669"/>
    <property type="project" value="UniProtKB-ARBA"/>
</dbReference>
<dbReference type="InterPro" id="IPR001626">
    <property type="entry name" value="ABC_TroCD"/>
</dbReference>
<comment type="function">
    <text evidence="8">This protein is probably a component of a manganese permease, a binding protein-dependent, ATP-driven transport system.</text>
</comment>
<feature type="transmembrane region" description="Helical" evidence="11">
    <location>
        <begin position="66"/>
        <end position="85"/>
    </location>
</feature>
<feature type="transmembrane region" description="Helical" evidence="11">
    <location>
        <begin position="256"/>
        <end position="275"/>
    </location>
</feature>
<keyword evidence="6 11" id="KW-1133">Transmembrane helix</keyword>
<evidence type="ECO:0000256" key="5">
    <source>
        <dbReference type="ARBA" id="ARBA00022692"/>
    </source>
</evidence>
<dbReference type="Pfam" id="PF00950">
    <property type="entry name" value="ABC-3"/>
    <property type="match status" value="1"/>
</dbReference>
<evidence type="ECO:0000256" key="4">
    <source>
        <dbReference type="ARBA" id="ARBA00022475"/>
    </source>
</evidence>
<feature type="transmembrane region" description="Helical" evidence="11">
    <location>
        <begin position="40"/>
        <end position="60"/>
    </location>
</feature>
<gene>
    <name evidence="12" type="ORF">G8O30_06510</name>
</gene>
<feature type="transmembrane region" description="Helical" evidence="11">
    <location>
        <begin position="12"/>
        <end position="35"/>
    </location>
</feature>
<name>A0A7S8CAX7_9BACI</name>
<dbReference type="GO" id="GO:0010043">
    <property type="term" value="P:response to zinc ion"/>
    <property type="evidence" value="ECO:0007669"/>
    <property type="project" value="TreeGrafter"/>
</dbReference>
<reference evidence="12 13" key="1">
    <citation type="submission" date="2019-07" db="EMBL/GenBank/DDBJ databases">
        <title>Genome sequence of 2 isolates from Red Sea Mangroves.</title>
        <authorList>
            <person name="Sefrji F."/>
            <person name="Michoud G."/>
            <person name="Merlino G."/>
            <person name="Daffonchio D."/>
        </authorList>
    </citation>
    <scope>NUCLEOTIDE SEQUENCE [LARGE SCALE GENOMIC DNA]</scope>
    <source>
        <strain evidence="12 13">R1DC41</strain>
    </source>
</reference>
<dbReference type="EMBL" id="CP049742">
    <property type="protein sequence ID" value="QPC46637.1"/>
    <property type="molecule type" value="Genomic_DNA"/>
</dbReference>
<evidence type="ECO:0000256" key="11">
    <source>
        <dbReference type="SAM" id="Phobius"/>
    </source>
</evidence>
<feature type="transmembrane region" description="Helical" evidence="11">
    <location>
        <begin position="136"/>
        <end position="161"/>
    </location>
</feature>
<keyword evidence="3 10" id="KW-0813">Transport</keyword>
<dbReference type="CDD" id="cd06550">
    <property type="entry name" value="TM_ABC_iron-siderophores_like"/>
    <property type="match status" value="1"/>
</dbReference>
<evidence type="ECO:0000256" key="10">
    <source>
        <dbReference type="RuleBase" id="RU003943"/>
    </source>
</evidence>
<sequence>MEILQVLLSSNAQWVLFSTLLLGIASGVLGSFALLKKQSLLSDAVAHAALPGICLAFLIVGEKQMLWLIVGALCTGLLATYLIQFITSTTKLKKDTAICLVLSSFFGLGIVLLTMVTRQPSGNKSGLDQFIFGKAAAMTLSDVMTMGIMALTLIVVTTLLFKEWKITTFDPGFSKGIGLPVKSLEFIFSSFLVLTVVVGIQAVGVILMAAMLMIPSMTARYWTDSLGKMVVISGGVGAVSATSGTVLSTLGPSMPTGPLIVLTATSLFIVSFFFAPKKGIVMKKIALRQKQRVYQSSVVNKRKEAIHHDV</sequence>
<evidence type="ECO:0000256" key="8">
    <source>
        <dbReference type="ARBA" id="ARBA00057828"/>
    </source>
</evidence>
<dbReference type="GO" id="GO:0055085">
    <property type="term" value="P:transmembrane transport"/>
    <property type="evidence" value="ECO:0007669"/>
    <property type="project" value="InterPro"/>
</dbReference>
<dbReference type="Gene3D" id="1.10.3470.10">
    <property type="entry name" value="ABC transporter involved in vitamin B12 uptake, BtuC"/>
    <property type="match status" value="1"/>
</dbReference>
<dbReference type="GO" id="GO:0043190">
    <property type="term" value="C:ATP-binding cassette (ABC) transporter complex"/>
    <property type="evidence" value="ECO:0007669"/>
    <property type="project" value="InterPro"/>
</dbReference>
<comment type="subcellular location">
    <subcellularLocation>
        <location evidence="1 10">Cell membrane</location>
        <topology evidence="1 10">Multi-pass membrane protein</topology>
    </subcellularLocation>
</comment>
<dbReference type="KEGG" id="mcui:G8O30_06510"/>
<evidence type="ECO:0000256" key="7">
    <source>
        <dbReference type="ARBA" id="ARBA00023136"/>
    </source>
</evidence>
<keyword evidence="5 10" id="KW-0812">Transmembrane</keyword>
<evidence type="ECO:0000256" key="1">
    <source>
        <dbReference type="ARBA" id="ARBA00004651"/>
    </source>
</evidence>
<comment type="similarity">
    <text evidence="2 10">Belongs to the ABC-3 integral membrane protein family.</text>
</comment>
<dbReference type="InterPro" id="IPR037294">
    <property type="entry name" value="ABC_BtuC-like"/>
</dbReference>
<evidence type="ECO:0000256" key="3">
    <source>
        <dbReference type="ARBA" id="ARBA00022448"/>
    </source>
</evidence>
<feature type="transmembrane region" description="Helical" evidence="11">
    <location>
        <begin position="191"/>
        <end position="214"/>
    </location>
</feature>